<gene>
    <name evidence="3" type="ORF">F511_29325</name>
</gene>
<feature type="domain" description="GBF-interacting protein 1 N-terminal" evidence="2">
    <location>
        <begin position="18"/>
        <end position="76"/>
    </location>
</feature>
<feature type="compositionally biased region" description="Polar residues" evidence="1">
    <location>
        <begin position="238"/>
        <end position="259"/>
    </location>
</feature>
<feature type="compositionally biased region" description="Basic and acidic residues" evidence="1">
    <location>
        <begin position="351"/>
        <end position="360"/>
    </location>
</feature>
<dbReference type="AlphaFoldDB" id="A0A2Z7AA97"/>
<organism evidence="3 4">
    <name type="scientific">Dorcoceras hygrometricum</name>
    <dbReference type="NCBI Taxonomy" id="472368"/>
    <lineage>
        <taxon>Eukaryota</taxon>
        <taxon>Viridiplantae</taxon>
        <taxon>Streptophyta</taxon>
        <taxon>Embryophyta</taxon>
        <taxon>Tracheophyta</taxon>
        <taxon>Spermatophyta</taxon>
        <taxon>Magnoliopsida</taxon>
        <taxon>eudicotyledons</taxon>
        <taxon>Gunneridae</taxon>
        <taxon>Pentapetalae</taxon>
        <taxon>asterids</taxon>
        <taxon>lamiids</taxon>
        <taxon>Lamiales</taxon>
        <taxon>Gesneriaceae</taxon>
        <taxon>Didymocarpoideae</taxon>
        <taxon>Trichosporeae</taxon>
        <taxon>Loxocarpinae</taxon>
        <taxon>Dorcoceras</taxon>
    </lineage>
</organism>
<dbReference type="Pfam" id="PF06972">
    <property type="entry name" value="GIP1_N"/>
    <property type="match status" value="1"/>
</dbReference>
<feature type="region of interest" description="Disordered" evidence="1">
    <location>
        <begin position="349"/>
        <end position="369"/>
    </location>
</feature>
<feature type="region of interest" description="Disordered" evidence="1">
    <location>
        <begin position="67"/>
        <end position="115"/>
    </location>
</feature>
<evidence type="ECO:0000313" key="4">
    <source>
        <dbReference type="Proteomes" id="UP000250235"/>
    </source>
</evidence>
<proteinExistence type="predicted"/>
<feature type="compositionally biased region" description="Polar residues" evidence="1">
    <location>
        <begin position="797"/>
        <end position="816"/>
    </location>
</feature>
<dbReference type="SUPFAM" id="SSF46934">
    <property type="entry name" value="UBA-like"/>
    <property type="match status" value="1"/>
</dbReference>
<feature type="compositionally biased region" description="Basic and acidic residues" evidence="1">
    <location>
        <begin position="67"/>
        <end position="85"/>
    </location>
</feature>
<feature type="region of interest" description="Disordered" evidence="1">
    <location>
        <begin position="124"/>
        <end position="143"/>
    </location>
</feature>
<name>A0A2Z7AA97_9LAMI</name>
<keyword evidence="4" id="KW-1185">Reference proteome</keyword>
<protein>
    <recommendedName>
        <fullName evidence="2">GBF-interacting protein 1 N-terminal domain-containing protein</fullName>
    </recommendedName>
</protein>
<dbReference type="InterPro" id="IPR009719">
    <property type="entry name" value="GIP1_N"/>
</dbReference>
<dbReference type="Proteomes" id="UP000250235">
    <property type="component" value="Unassembled WGS sequence"/>
</dbReference>
<feature type="region of interest" description="Disordered" evidence="1">
    <location>
        <begin position="238"/>
        <end position="260"/>
    </location>
</feature>
<feature type="compositionally biased region" description="Polar residues" evidence="1">
    <location>
        <begin position="760"/>
        <end position="774"/>
    </location>
</feature>
<reference evidence="3 4" key="1">
    <citation type="journal article" date="2015" name="Proc. Natl. Acad. Sci. U.S.A.">
        <title>The resurrection genome of Boea hygrometrica: A blueprint for survival of dehydration.</title>
        <authorList>
            <person name="Xiao L."/>
            <person name="Yang G."/>
            <person name="Zhang L."/>
            <person name="Yang X."/>
            <person name="Zhao S."/>
            <person name="Ji Z."/>
            <person name="Zhou Q."/>
            <person name="Hu M."/>
            <person name="Wang Y."/>
            <person name="Chen M."/>
            <person name="Xu Y."/>
            <person name="Jin H."/>
            <person name="Xiao X."/>
            <person name="Hu G."/>
            <person name="Bao F."/>
            <person name="Hu Y."/>
            <person name="Wan P."/>
            <person name="Li L."/>
            <person name="Deng X."/>
            <person name="Kuang T."/>
            <person name="Xiang C."/>
            <person name="Zhu J.K."/>
            <person name="Oliver M.J."/>
            <person name="He Y."/>
        </authorList>
    </citation>
    <scope>NUCLEOTIDE SEQUENCE [LARGE SCALE GENOMIC DNA]</scope>
    <source>
        <strain evidence="4">cv. XS01</strain>
    </source>
</reference>
<feature type="compositionally biased region" description="Low complexity" evidence="1">
    <location>
        <begin position="133"/>
        <end position="143"/>
    </location>
</feature>
<evidence type="ECO:0000313" key="3">
    <source>
        <dbReference type="EMBL" id="KZV15865.1"/>
    </source>
</evidence>
<evidence type="ECO:0000259" key="2">
    <source>
        <dbReference type="Pfam" id="PF06972"/>
    </source>
</evidence>
<dbReference type="PANTHER" id="PTHR46445">
    <property type="entry name" value="RNA POLYMERASE II DEGRADATION FACTOR-LIKE PROTEIN (DUF1296)"/>
    <property type="match status" value="1"/>
</dbReference>
<dbReference type="PANTHER" id="PTHR46445:SF3">
    <property type="entry name" value="RNA POLYMERASE II DEGRADATION FACTOR-LIKE PROTEIN (DUF1296)-RELATED"/>
    <property type="match status" value="1"/>
</dbReference>
<dbReference type="OrthoDB" id="762072at2759"/>
<feature type="region of interest" description="Disordered" evidence="1">
    <location>
        <begin position="760"/>
        <end position="816"/>
    </location>
</feature>
<evidence type="ECO:0000256" key="1">
    <source>
        <dbReference type="SAM" id="MobiDB-lite"/>
    </source>
</evidence>
<feature type="region of interest" description="Disordered" evidence="1">
    <location>
        <begin position="154"/>
        <end position="185"/>
    </location>
</feature>
<dbReference type="Gene3D" id="1.10.8.10">
    <property type="entry name" value="DNA helicase RuvA subunit, C-terminal domain"/>
    <property type="match status" value="1"/>
</dbReference>
<dbReference type="EMBL" id="KV019603">
    <property type="protein sequence ID" value="KZV15865.1"/>
    <property type="molecule type" value="Genomic_DNA"/>
</dbReference>
<feature type="compositionally biased region" description="Polar residues" evidence="1">
    <location>
        <begin position="86"/>
        <end position="98"/>
    </location>
</feature>
<sequence>MNSIKGRSAGSGGGVQAIPSGSRKIVQSLKEIVNCSETEIYVALKDCNMDPNEAVNRLLCQDPFHEVKSKREKKKEGKDISDSRPRNATNSSSRGSKNVSDRFIGPGGLTSNNSYGESLPLLGKSSFKKDNESVPYTSSLSSVSRKYESTGSFDFSTGASAENEGPLLGVTEGMPSGVQPTSGCQTNWVGVPGQFSMADVVKMGRPPNKASNAAHTTQHNVQVPIVEESHQTITYSEDSMPKTNDSGVSSIQHVSTTDDWPSVETKTIPITECDIDFEQHQEEPCVPFDVVNRQSEADEFQETEDETSENPGSIDVGSLCISGKSFIGDDIRGSSVLENDLYEKMSSYRPQAHESEHLEAEGDDSVPSVTGNLQQLSIRTSDRGFPSEGDAPSVVIPDHLQSIPKETNLGNELGKADISSHGHSDTRNSEYFADDSLRNASDGSFSISNVHGQAHQSYDASAASQPEPLNPENAEVAHGFQYSFPASKPSHTFGDVQNLNVAYNQTSSQLENLTTFSNAMHLYTNSLSSTLLAANVHPVRESDIQYSPFSLTRQTSSRYGNSISSVGDSEISMSEALRTSDISSTHLGHQKLSGTSVATGPPLPQNLAVHPYSQPTLPLGPYGNMFGYPILPQSYTYMPSAFQQTFLGNSKSLAAMDPQYKNNASVSSLPQSAAIASGYGGFGNTTAIPGNFQANPPVTPSGTTLNYDDLLNSQYKDSNHLISLQQNGNSPIWLHGGNSRTMSTVPPNTYYSYQGQNQQLGGFKQGQQSSQNYGTVGHPNLYNSQTSMTLDHKNNSRDSAGSQGQLNQSQIWQSSY</sequence>
<accession>A0A2Z7AA97</accession>
<dbReference type="InterPro" id="IPR009060">
    <property type="entry name" value="UBA-like_sf"/>
</dbReference>